<name>A0A386H5Y1_9CLOT</name>
<evidence type="ECO:0000313" key="2">
    <source>
        <dbReference type="Proteomes" id="UP000266301"/>
    </source>
</evidence>
<dbReference type="AlphaFoldDB" id="A0A386H5Y1"/>
<protein>
    <recommendedName>
        <fullName evidence="3">DUF2993 domain-containing protein</fullName>
    </recommendedName>
</protein>
<sequence length="163" mass="18669">MKVSAAKFTLTGQDILEIINDYVKINDLKIDSVDIDDIFTVRGTYKVKLVVPFQAKIGIGNIYNDIINLKIFSLHVSKIGMLSSVKNVFLKKLLNDYSKYGIELNKDTLTIDLNLIYKLIPYFNLKIKKITVVKNVLEIYTNNIIYDPNKSTIDFKKKSKNLS</sequence>
<organism evidence="1 2">
    <name type="scientific">Clostridium fermenticellae</name>
    <dbReference type="NCBI Taxonomy" id="2068654"/>
    <lineage>
        <taxon>Bacteria</taxon>
        <taxon>Bacillati</taxon>
        <taxon>Bacillota</taxon>
        <taxon>Clostridia</taxon>
        <taxon>Eubacteriales</taxon>
        <taxon>Clostridiaceae</taxon>
        <taxon>Clostridium</taxon>
    </lineage>
</organism>
<evidence type="ECO:0008006" key="3">
    <source>
        <dbReference type="Google" id="ProtNLM"/>
    </source>
</evidence>
<dbReference type="Proteomes" id="UP000266301">
    <property type="component" value="Chromosome"/>
</dbReference>
<dbReference type="EMBL" id="CP032416">
    <property type="protein sequence ID" value="AYD41122.1"/>
    <property type="molecule type" value="Genomic_DNA"/>
</dbReference>
<reference evidence="1 2" key="1">
    <citation type="journal article" date="2019" name="Int. J. Syst. Evol. Microbiol.">
        <title>Clostridium fermenticellae sp. nov., isolated from the mud in a fermentation cellar for the production of the Chinese liquor, baijiu.</title>
        <authorList>
            <person name="Xu P.X."/>
            <person name="Chai L.J."/>
            <person name="Qiu T."/>
            <person name="Zhang X.J."/>
            <person name="Lu Z.M."/>
            <person name="Xiao C."/>
            <person name="Wang S.T."/>
            <person name="Shen C.H."/>
            <person name="Shi J.S."/>
            <person name="Xu Z.H."/>
        </authorList>
    </citation>
    <scope>NUCLEOTIDE SEQUENCE [LARGE SCALE GENOMIC DNA]</scope>
    <source>
        <strain evidence="1 2">JN500901</strain>
    </source>
</reference>
<evidence type="ECO:0000313" key="1">
    <source>
        <dbReference type="EMBL" id="AYD41122.1"/>
    </source>
</evidence>
<accession>A0A386H5Y1</accession>
<dbReference type="OrthoDB" id="1930546at2"/>
<keyword evidence="2" id="KW-1185">Reference proteome</keyword>
<gene>
    <name evidence="1" type="ORF">D4Z93_11565</name>
</gene>
<dbReference type="RefSeq" id="WP_119973692.1">
    <property type="nucleotide sequence ID" value="NZ_CP032416.1"/>
</dbReference>
<proteinExistence type="predicted"/>
<dbReference type="KEGG" id="cfer:D4Z93_11565"/>